<dbReference type="InterPro" id="IPR052168">
    <property type="entry name" value="Cytochrome_b561_oxidase"/>
</dbReference>
<keyword evidence="10" id="KW-0408">Iron</keyword>
<evidence type="ECO:0000313" key="16">
    <source>
        <dbReference type="Proteomes" id="UP000238801"/>
    </source>
</evidence>
<keyword evidence="6 13" id="KW-0812">Transmembrane</keyword>
<feature type="transmembrane region" description="Helical" evidence="13">
    <location>
        <begin position="146"/>
        <end position="167"/>
    </location>
</feature>
<keyword evidence="9 13" id="KW-1133">Transmembrane helix</keyword>
<accession>A0A2T0X1K7</accession>
<dbReference type="RefSeq" id="WP_106160482.1">
    <property type="nucleotide sequence ID" value="NZ_PVTT01000002.1"/>
</dbReference>
<dbReference type="Proteomes" id="UP000238801">
    <property type="component" value="Unassembled WGS sequence"/>
</dbReference>
<dbReference type="PANTHER" id="PTHR30529">
    <property type="entry name" value="CYTOCHROME B561"/>
    <property type="match status" value="1"/>
</dbReference>
<dbReference type="OrthoDB" id="7280471at2"/>
<evidence type="ECO:0000313" key="15">
    <source>
        <dbReference type="EMBL" id="PRY92821.1"/>
    </source>
</evidence>
<comment type="caution">
    <text evidence="15">The sequence shown here is derived from an EMBL/GenBank/DDBJ whole genome shotgun (WGS) entry which is preliminary data.</text>
</comment>
<evidence type="ECO:0000256" key="9">
    <source>
        <dbReference type="ARBA" id="ARBA00022989"/>
    </source>
</evidence>
<dbReference type="PANTHER" id="PTHR30529:SF1">
    <property type="entry name" value="CYTOCHROME B561 HOMOLOG 2"/>
    <property type="match status" value="1"/>
</dbReference>
<evidence type="ECO:0000256" key="6">
    <source>
        <dbReference type="ARBA" id="ARBA00022692"/>
    </source>
</evidence>
<evidence type="ECO:0000256" key="12">
    <source>
        <dbReference type="ARBA" id="ARBA00037975"/>
    </source>
</evidence>
<dbReference type="InterPro" id="IPR011577">
    <property type="entry name" value="Cyt_b561_bac/Ni-Hgenase"/>
</dbReference>
<evidence type="ECO:0000256" key="7">
    <source>
        <dbReference type="ARBA" id="ARBA00022723"/>
    </source>
</evidence>
<organism evidence="15 16">
    <name type="scientific">Hasllibacter halocynthiae</name>
    <dbReference type="NCBI Taxonomy" id="595589"/>
    <lineage>
        <taxon>Bacteria</taxon>
        <taxon>Pseudomonadati</taxon>
        <taxon>Pseudomonadota</taxon>
        <taxon>Alphaproteobacteria</taxon>
        <taxon>Rhodobacterales</taxon>
        <taxon>Roseobacteraceae</taxon>
        <taxon>Hasllibacter</taxon>
    </lineage>
</organism>
<sequence length="191" mass="20556">MAALGDTPHRYGPVSRALHWGMAILFAAQFLSAAARWALPRGDAWRDLFWSYHVDLGSILFMLVVIRGAWGLANLTRRPPHEGLMGRAAAAGHAAIYALMIVVPGARLVASAGSTRGLEVLGLTVFPPRDTEIAWMTAVGEWHGEMGWILAALIAGHVAFALGWHRIIRRDGVYERMTARGGAAAEGGGRP</sequence>
<dbReference type="GO" id="GO:0022904">
    <property type="term" value="P:respiratory electron transport chain"/>
    <property type="evidence" value="ECO:0007669"/>
    <property type="project" value="InterPro"/>
</dbReference>
<dbReference type="EMBL" id="PVTT01000002">
    <property type="protein sequence ID" value="PRY92821.1"/>
    <property type="molecule type" value="Genomic_DNA"/>
</dbReference>
<comment type="subcellular location">
    <subcellularLocation>
        <location evidence="2">Cell membrane</location>
        <topology evidence="2">Multi-pass membrane protein</topology>
    </subcellularLocation>
</comment>
<comment type="cofactor">
    <cofactor evidence="1">
        <name>heme b</name>
        <dbReference type="ChEBI" id="CHEBI:60344"/>
    </cofactor>
</comment>
<evidence type="ECO:0000256" key="3">
    <source>
        <dbReference type="ARBA" id="ARBA00022448"/>
    </source>
</evidence>
<feature type="transmembrane region" description="Helical" evidence="13">
    <location>
        <begin position="59"/>
        <end position="76"/>
    </location>
</feature>
<evidence type="ECO:0000256" key="8">
    <source>
        <dbReference type="ARBA" id="ARBA00022982"/>
    </source>
</evidence>
<dbReference type="GO" id="GO:0005886">
    <property type="term" value="C:plasma membrane"/>
    <property type="evidence" value="ECO:0007669"/>
    <property type="project" value="UniProtKB-SubCell"/>
</dbReference>
<keyword evidence="11 13" id="KW-0472">Membrane</keyword>
<name>A0A2T0X1K7_9RHOB</name>
<evidence type="ECO:0000256" key="13">
    <source>
        <dbReference type="SAM" id="Phobius"/>
    </source>
</evidence>
<evidence type="ECO:0000259" key="14">
    <source>
        <dbReference type="Pfam" id="PF01292"/>
    </source>
</evidence>
<keyword evidence="5" id="KW-0349">Heme</keyword>
<evidence type="ECO:0000256" key="5">
    <source>
        <dbReference type="ARBA" id="ARBA00022617"/>
    </source>
</evidence>
<evidence type="ECO:0000256" key="11">
    <source>
        <dbReference type="ARBA" id="ARBA00023136"/>
    </source>
</evidence>
<proteinExistence type="inferred from homology"/>
<dbReference type="Pfam" id="PF01292">
    <property type="entry name" value="Ni_hydr_CYTB"/>
    <property type="match status" value="1"/>
</dbReference>
<feature type="transmembrane region" description="Helical" evidence="13">
    <location>
        <begin position="88"/>
        <end position="110"/>
    </location>
</feature>
<dbReference type="SUPFAM" id="SSF81342">
    <property type="entry name" value="Transmembrane di-heme cytochromes"/>
    <property type="match status" value="1"/>
</dbReference>
<keyword evidence="8" id="KW-0249">Electron transport</keyword>
<comment type="similarity">
    <text evidence="12">Belongs to the cytochrome b561 family.</text>
</comment>
<dbReference type="GO" id="GO:0020037">
    <property type="term" value="F:heme binding"/>
    <property type="evidence" value="ECO:0007669"/>
    <property type="project" value="TreeGrafter"/>
</dbReference>
<dbReference type="GO" id="GO:0046872">
    <property type="term" value="F:metal ion binding"/>
    <property type="evidence" value="ECO:0007669"/>
    <property type="project" value="UniProtKB-KW"/>
</dbReference>
<keyword evidence="7" id="KW-0479">Metal-binding</keyword>
<evidence type="ECO:0000256" key="1">
    <source>
        <dbReference type="ARBA" id="ARBA00001970"/>
    </source>
</evidence>
<dbReference type="GO" id="GO:0009055">
    <property type="term" value="F:electron transfer activity"/>
    <property type="evidence" value="ECO:0007669"/>
    <property type="project" value="InterPro"/>
</dbReference>
<keyword evidence="3" id="KW-0813">Transport</keyword>
<keyword evidence="4" id="KW-1003">Cell membrane</keyword>
<evidence type="ECO:0000256" key="2">
    <source>
        <dbReference type="ARBA" id="ARBA00004651"/>
    </source>
</evidence>
<keyword evidence="16" id="KW-1185">Reference proteome</keyword>
<gene>
    <name evidence="15" type="ORF">BCF33_1679</name>
</gene>
<evidence type="ECO:0000256" key="10">
    <source>
        <dbReference type="ARBA" id="ARBA00023004"/>
    </source>
</evidence>
<dbReference type="AlphaFoldDB" id="A0A2T0X1K7"/>
<feature type="domain" description="Cytochrome b561 bacterial/Ni-hydrogenase" evidence="14">
    <location>
        <begin position="10"/>
        <end position="178"/>
    </location>
</feature>
<reference evidence="15 16" key="1">
    <citation type="submission" date="2018-03" db="EMBL/GenBank/DDBJ databases">
        <title>Genomic Encyclopedia of Archaeal and Bacterial Type Strains, Phase II (KMG-II): from individual species to whole genera.</title>
        <authorList>
            <person name="Goeker M."/>
        </authorList>
    </citation>
    <scope>NUCLEOTIDE SEQUENCE [LARGE SCALE GENOMIC DNA]</scope>
    <source>
        <strain evidence="15 16">DSM 29318</strain>
    </source>
</reference>
<protein>
    <submittedName>
        <fullName evidence="15">Cytochrome b561</fullName>
    </submittedName>
</protein>
<feature type="transmembrane region" description="Helical" evidence="13">
    <location>
        <begin position="20"/>
        <end position="39"/>
    </location>
</feature>
<dbReference type="InterPro" id="IPR016174">
    <property type="entry name" value="Di-haem_cyt_TM"/>
</dbReference>
<evidence type="ECO:0000256" key="4">
    <source>
        <dbReference type="ARBA" id="ARBA00022475"/>
    </source>
</evidence>